<comment type="caution">
    <text evidence="8">The sequence shown here is derived from an EMBL/GenBank/DDBJ whole genome shotgun (WGS) entry which is preliminary data.</text>
</comment>
<dbReference type="InterPro" id="IPR036236">
    <property type="entry name" value="Znf_C2H2_sf"/>
</dbReference>
<dbReference type="PANTHER" id="PTHR24381:SF462">
    <property type="entry name" value="ZINC FINGER PROTEIN 566"/>
    <property type="match status" value="1"/>
</dbReference>
<feature type="domain" description="C2H2-type" evidence="6">
    <location>
        <begin position="193"/>
        <end position="220"/>
    </location>
</feature>
<dbReference type="InterPro" id="IPR001909">
    <property type="entry name" value="KRAB"/>
</dbReference>
<sequence length="229" mass="26676">MSGFRGNPKKTDQLFNSKTMAQGLVTFADVAIDFSQEEWACLNSAQRDLYWDVMLENYSNAVSLDLESAYETKNLPTEKSLHEISVYKRNPDRRVNPLAITGYMKENSFECKDCGKAFSHGYQLSQHQKIHTGEKPYECKECKKAFRWGNQLTQHQKIHTREKPYESKDCGKAFPWGSSLVIHKRIHTGEKLYECKDCGKVFRHGNELTQHQSFHNGEKDYECKDWENF</sequence>
<evidence type="ECO:0000313" key="9">
    <source>
        <dbReference type="Proteomes" id="UP001266305"/>
    </source>
</evidence>
<evidence type="ECO:0000256" key="4">
    <source>
        <dbReference type="ARBA" id="ARBA00022833"/>
    </source>
</evidence>
<dbReference type="PROSITE" id="PS50805">
    <property type="entry name" value="KRAB"/>
    <property type="match status" value="1"/>
</dbReference>
<gene>
    <name evidence="8" type="ORF">P7K49_025523</name>
</gene>
<keyword evidence="1" id="KW-0479">Metal-binding</keyword>
<dbReference type="SMART" id="SM00349">
    <property type="entry name" value="KRAB"/>
    <property type="match status" value="1"/>
</dbReference>
<organism evidence="8 9">
    <name type="scientific">Saguinus oedipus</name>
    <name type="common">Cotton-top tamarin</name>
    <name type="synonym">Oedipomidas oedipus</name>
    <dbReference type="NCBI Taxonomy" id="9490"/>
    <lineage>
        <taxon>Eukaryota</taxon>
        <taxon>Metazoa</taxon>
        <taxon>Chordata</taxon>
        <taxon>Craniata</taxon>
        <taxon>Vertebrata</taxon>
        <taxon>Euteleostomi</taxon>
        <taxon>Mammalia</taxon>
        <taxon>Eutheria</taxon>
        <taxon>Euarchontoglires</taxon>
        <taxon>Primates</taxon>
        <taxon>Haplorrhini</taxon>
        <taxon>Platyrrhini</taxon>
        <taxon>Cebidae</taxon>
        <taxon>Callitrichinae</taxon>
        <taxon>Saguinus</taxon>
    </lineage>
</organism>
<evidence type="ECO:0000259" key="7">
    <source>
        <dbReference type="PROSITE" id="PS50805"/>
    </source>
</evidence>
<dbReference type="SUPFAM" id="SSF57667">
    <property type="entry name" value="beta-beta-alpha zinc fingers"/>
    <property type="match status" value="3"/>
</dbReference>
<dbReference type="InterPro" id="IPR013087">
    <property type="entry name" value="Znf_C2H2_type"/>
</dbReference>
<dbReference type="PROSITE" id="PS00028">
    <property type="entry name" value="ZINC_FINGER_C2H2_1"/>
    <property type="match status" value="3"/>
</dbReference>
<dbReference type="Pfam" id="PF01352">
    <property type="entry name" value="KRAB"/>
    <property type="match status" value="1"/>
</dbReference>
<dbReference type="PROSITE" id="PS50157">
    <property type="entry name" value="ZINC_FINGER_C2H2_2"/>
    <property type="match status" value="4"/>
</dbReference>
<reference evidence="8 9" key="1">
    <citation type="submission" date="2023-05" db="EMBL/GenBank/DDBJ databases">
        <title>B98-5 Cell Line De Novo Hybrid Assembly: An Optical Mapping Approach.</title>
        <authorList>
            <person name="Kananen K."/>
            <person name="Auerbach J.A."/>
            <person name="Kautto E."/>
            <person name="Blachly J.S."/>
        </authorList>
    </citation>
    <scope>NUCLEOTIDE SEQUENCE [LARGE SCALE GENOMIC DNA]</scope>
    <source>
        <strain evidence="8">B95-8</strain>
        <tissue evidence="8">Cell line</tissue>
    </source>
</reference>
<dbReference type="Pfam" id="PF00096">
    <property type="entry name" value="zf-C2H2"/>
    <property type="match status" value="3"/>
</dbReference>
<evidence type="ECO:0000313" key="8">
    <source>
        <dbReference type="EMBL" id="KAK2096489.1"/>
    </source>
</evidence>
<keyword evidence="9" id="KW-1185">Reference proteome</keyword>
<dbReference type="Gene3D" id="3.30.160.60">
    <property type="entry name" value="Classic Zinc Finger"/>
    <property type="match status" value="4"/>
</dbReference>
<dbReference type="PANTHER" id="PTHR24381">
    <property type="entry name" value="ZINC FINGER PROTEIN"/>
    <property type="match status" value="1"/>
</dbReference>
<dbReference type="EMBL" id="JASSZA010000012">
    <property type="protein sequence ID" value="KAK2096489.1"/>
    <property type="molecule type" value="Genomic_DNA"/>
</dbReference>
<accession>A0ABQ9UI54</accession>
<dbReference type="InterPro" id="IPR036051">
    <property type="entry name" value="KRAB_dom_sf"/>
</dbReference>
<dbReference type="Gene3D" id="6.10.140.140">
    <property type="match status" value="1"/>
</dbReference>
<dbReference type="CDD" id="cd07765">
    <property type="entry name" value="KRAB_A-box"/>
    <property type="match status" value="1"/>
</dbReference>
<evidence type="ECO:0000256" key="5">
    <source>
        <dbReference type="PROSITE-ProRule" id="PRU00042"/>
    </source>
</evidence>
<dbReference type="Proteomes" id="UP001266305">
    <property type="component" value="Unassembled WGS sequence"/>
</dbReference>
<evidence type="ECO:0000256" key="1">
    <source>
        <dbReference type="ARBA" id="ARBA00022723"/>
    </source>
</evidence>
<feature type="domain" description="C2H2-type" evidence="6">
    <location>
        <begin position="165"/>
        <end position="192"/>
    </location>
</feature>
<evidence type="ECO:0000256" key="2">
    <source>
        <dbReference type="ARBA" id="ARBA00022737"/>
    </source>
</evidence>
<feature type="domain" description="KRAB" evidence="7">
    <location>
        <begin position="25"/>
        <end position="97"/>
    </location>
</feature>
<proteinExistence type="predicted"/>
<keyword evidence="2" id="KW-0677">Repeat</keyword>
<evidence type="ECO:0000259" key="6">
    <source>
        <dbReference type="PROSITE" id="PS50157"/>
    </source>
</evidence>
<evidence type="ECO:0008006" key="10">
    <source>
        <dbReference type="Google" id="ProtNLM"/>
    </source>
</evidence>
<dbReference type="SUPFAM" id="SSF109640">
    <property type="entry name" value="KRAB domain (Kruppel-associated box)"/>
    <property type="match status" value="1"/>
</dbReference>
<evidence type="ECO:0000256" key="3">
    <source>
        <dbReference type="ARBA" id="ARBA00022771"/>
    </source>
</evidence>
<protein>
    <recommendedName>
        <fullName evidence="10">Zinc finger protein 331</fullName>
    </recommendedName>
</protein>
<feature type="domain" description="C2H2-type" evidence="6">
    <location>
        <begin position="109"/>
        <end position="136"/>
    </location>
</feature>
<dbReference type="SMART" id="SM00355">
    <property type="entry name" value="ZnF_C2H2"/>
    <property type="match status" value="4"/>
</dbReference>
<keyword evidence="3 5" id="KW-0863">Zinc-finger</keyword>
<name>A0ABQ9UI54_SAGOE</name>
<feature type="domain" description="C2H2-type" evidence="6">
    <location>
        <begin position="137"/>
        <end position="164"/>
    </location>
</feature>
<keyword evidence="4" id="KW-0862">Zinc</keyword>